<accession>A0ABY6A428</accession>
<dbReference type="EMBL" id="CP104377">
    <property type="protein sequence ID" value="UXC18991.1"/>
    <property type="molecule type" value="Genomic_DNA"/>
</dbReference>
<keyword evidence="5 7" id="KW-1133">Transmembrane helix</keyword>
<dbReference type="NCBIfam" id="NF037982">
    <property type="entry name" value="Nramp_1"/>
    <property type="match status" value="1"/>
</dbReference>
<keyword evidence="4 7" id="KW-0769">Symport</keyword>
<keyword evidence="2 7" id="KW-0813">Transport</keyword>
<protein>
    <recommendedName>
        <fullName evidence="7">Divalent metal cation transporter MntH</fullName>
    </recommendedName>
</protein>
<keyword evidence="3 7" id="KW-0812">Transmembrane</keyword>
<feature type="transmembrane region" description="Helical" evidence="7">
    <location>
        <begin position="403"/>
        <end position="426"/>
    </location>
</feature>
<comment type="subcellular location">
    <subcellularLocation>
        <location evidence="7">Cell membrane</location>
        <topology evidence="7">Multi-pass membrane protein</topology>
    </subcellularLocation>
    <subcellularLocation>
        <location evidence="1">Membrane</location>
        <topology evidence="1">Multi-pass membrane protein</topology>
    </subcellularLocation>
</comment>
<dbReference type="HAMAP" id="MF_00221">
    <property type="entry name" value="NRAMP"/>
    <property type="match status" value="1"/>
</dbReference>
<feature type="transmembrane region" description="Helical" evidence="7">
    <location>
        <begin position="281"/>
        <end position="310"/>
    </location>
</feature>
<reference evidence="9" key="1">
    <citation type="submission" date="2022-09" db="EMBL/GenBank/DDBJ databases">
        <title>Bacterial diversity in gut of crayfish and pufferfish.</title>
        <authorList>
            <person name="Huang Y."/>
        </authorList>
    </citation>
    <scope>NUCLEOTIDE SEQUENCE</scope>
    <source>
        <strain evidence="9">PR12</strain>
    </source>
</reference>
<organism evidence="9 10">
    <name type="scientific">Comamonas squillarum</name>
    <dbReference type="NCBI Taxonomy" id="2977320"/>
    <lineage>
        <taxon>Bacteria</taxon>
        <taxon>Pseudomonadati</taxon>
        <taxon>Pseudomonadota</taxon>
        <taxon>Betaproteobacteria</taxon>
        <taxon>Burkholderiales</taxon>
        <taxon>Comamonadaceae</taxon>
        <taxon>Comamonas</taxon>
    </lineage>
</organism>
<feature type="transmembrane region" description="Helical" evidence="7">
    <location>
        <begin position="60"/>
        <end position="76"/>
    </location>
</feature>
<evidence type="ECO:0000256" key="1">
    <source>
        <dbReference type="ARBA" id="ARBA00004141"/>
    </source>
</evidence>
<keyword evidence="7" id="KW-1003">Cell membrane</keyword>
<evidence type="ECO:0000256" key="3">
    <source>
        <dbReference type="ARBA" id="ARBA00022692"/>
    </source>
</evidence>
<dbReference type="Pfam" id="PF01566">
    <property type="entry name" value="Nramp"/>
    <property type="match status" value="1"/>
</dbReference>
<feature type="compositionally biased region" description="Basic and acidic residues" evidence="8">
    <location>
        <begin position="19"/>
        <end position="33"/>
    </location>
</feature>
<evidence type="ECO:0000256" key="8">
    <source>
        <dbReference type="SAM" id="MobiDB-lite"/>
    </source>
</evidence>
<evidence type="ECO:0000313" key="10">
    <source>
        <dbReference type="Proteomes" id="UP001058290"/>
    </source>
</evidence>
<dbReference type="NCBIfam" id="TIGR01197">
    <property type="entry name" value="nramp"/>
    <property type="match status" value="1"/>
</dbReference>
<evidence type="ECO:0000256" key="2">
    <source>
        <dbReference type="ARBA" id="ARBA00022448"/>
    </source>
</evidence>
<feature type="compositionally biased region" description="Polar residues" evidence="8">
    <location>
        <begin position="1"/>
        <end position="12"/>
    </location>
</feature>
<evidence type="ECO:0000256" key="4">
    <source>
        <dbReference type="ARBA" id="ARBA00022847"/>
    </source>
</evidence>
<dbReference type="Proteomes" id="UP001058290">
    <property type="component" value="Chromosome"/>
</dbReference>
<keyword evidence="10" id="KW-1185">Reference proteome</keyword>
<dbReference type="PRINTS" id="PR00447">
    <property type="entry name" value="NATRESASSCMP"/>
</dbReference>
<evidence type="ECO:0000313" key="9">
    <source>
        <dbReference type="EMBL" id="UXC18991.1"/>
    </source>
</evidence>
<comment type="function">
    <text evidence="7">H(+)-stimulated, divalent metal cation uptake system.</text>
</comment>
<feature type="transmembrane region" description="Helical" evidence="7">
    <location>
        <begin position="330"/>
        <end position="358"/>
    </location>
</feature>
<feature type="transmembrane region" description="Helical" evidence="7">
    <location>
        <begin position="195"/>
        <end position="217"/>
    </location>
</feature>
<proteinExistence type="inferred from homology"/>
<feature type="transmembrane region" description="Helical" evidence="7">
    <location>
        <begin position="379"/>
        <end position="397"/>
    </location>
</feature>
<dbReference type="NCBIfam" id="NF001923">
    <property type="entry name" value="PRK00701.1"/>
    <property type="match status" value="1"/>
</dbReference>
<dbReference type="RefSeq" id="WP_260719348.1">
    <property type="nucleotide sequence ID" value="NZ_CP104377.1"/>
</dbReference>
<feature type="transmembrane region" description="Helical" evidence="7">
    <location>
        <begin position="241"/>
        <end position="260"/>
    </location>
</feature>
<evidence type="ECO:0000256" key="7">
    <source>
        <dbReference type="HAMAP-Rule" id="MF_00221"/>
    </source>
</evidence>
<sequence>MPPPTFTTQNPLRNPAPEPRPERCGAIDPDNGKLGDPSLPQVHRSIAVPRGTGRSANARRMLAFAGPGYLVAVGYMDPGNWATSIAGGSQFGYSLLAVIFASNLMAMLFQAAAVRLGLASGRDLAQACREQFAPRINLMLWFFCEIAIVACNLAEVLGMAIGLNLLFGLPLIAGVCITVVDVMLILALQSRGFRALESVVIGLVALIGICFGAQLVWLHPPLATVLSGFIPRSEIVTNPEMLYLAVGIVGATVMPHNLYLHSAIVQTREHSKTLEGTRQAIRFATIDSTVALGLALFVNAAILVVAAGAFNRPGTPPVTELSDAYHLLSPVLGVGIASAVFGTALLASGLSSSVTGTLAGQIVMEGFLQIRLSPSMRALLTRLIAIVPAVIATAWYGSEGATALLVFSQVVLSMQLPFAIVPLLMFTTRRHALGALTFGRPMAILLWSCAAVVVSLNLWMLQRLFFATAI</sequence>
<feature type="transmembrane region" description="Helical" evidence="7">
    <location>
        <begin position="167"/>
        <end position="188"/>
    </location>
</feature>
<feature type="transmembrane region" description="Helical" evidence="7">
    <location>
        <begin position="138"/>
        <end position="161"/>
    </location>
</feature>
<feature type="transmembrane region" description="Helical" evidence="7">
    <location>
        <begin position="438"/>
        <end position="460"/>
    </location>
</feature>
<evidence type="ECO:0000256" key="5">
    <source>
        <dbReference type="ARBA" id="ARBA00022989"/>
    </source>
</evidence>
<feature type="transmembrane region" description="Helical" evidence="7">
    <location>
        <begin position="96"/>
        <end position="118"/>
    </location>
</feature>
<gene>
    <name evidence="7" type="primary">mntH</name>
    <name evidence="9" type="ORF">N4T19_02365</name>
</gene>
<feature type="region of interest" description="Disordered" evidence="8">
    <location>
        <begin position="1"/>
        <end position="41"/>
    </location>
</feature>
<comment type="similarity">
    <text evidence="7">Belongs to the NRAMP family.</text>
</comment>
<dbReference type="PANTHER" id="PTHR11706:SF33">
    <property type="entry name" value="NATURAL RESISTANCE-ASSOCIATED MACROPHAGE PROTEIN 2"/>
    <property type="match status" value="1"/>
</dbReference>
<dbReference type="InterPro" id="IPR001046">
    <property type="entry name" value="NRAMP_fam"/>
</dbReference>
<keyword evidence="7" id="KW-0406">Ion transport</keyword>
<keyword evidence="6 7" id="KW-0472">Membrane</keyword>
<evidence type="ECO:0000256" key="6">
    <source>
        <dbReference type="ARBA" id="ARBA00023136"/>
    </source>
</evidence>
<dbReference type="PANTHER" id="PTHR11706">
    <property type="entry name" value="SOLUTE CARRIER PROTEIN FAMILY 11 MEMBER"/>
    <property type="match status" value="1"/>
</dbReference>
<name>A0ABY6A428_9BURK</name>